<accession>A0A218P1V6</accession>
<feature type="transmembrane region" description="Helical" evidence="2">
    <location>
        <begin position="82"/>
        <end position="102"/>
    </location>
</feature>
<feature type="transmembrane region" description="Helical" evidence="2">
    <location>
        <begin position="49"/>
        <end position="70"/>
    </location>
</feature>
<dbReference type="KEGG" id="tce:A3L02_04645"/>
<evidence type="ECO:0000313" key="4">
    <source>
        <dbReference type="Proteomes" id="UP000197156"/>
    </source>
</evidence>
<reference evidence="3 4" key="1">
    <citation type="submission" date="2016-03" db="EMBL/GenBank/DDBJ databases">
        <title>Complete genome sequence of Thermococcus celer.</title>
        <authorList>
            <person name="Oger P.M."/>
        </authorList>
    </citation>
    <scope>NUCLEOTIDE SEQUENCE [LARGE SCALE GENOMIC DNA]</scope>
    <source>
        <strain evidence="3 4">Vu 13</strain>
    </source>
</reference>
<gene>
    <name evidence="3" type="ORF">A3L02_04645</name>
</gene>
<dbReference type="OrthoDB" id="102388at2157"/>
<dbReference type="RefSeq" id="WP_088862851.1">
    <property type="nucleotide sequence ID" value="NZ_CP014854.1"/>
</dbReference>
<keyword evidence="4" id="KW-1185">Reference proteome</keyword>
<protein>
    <submittedName>
        <fullName evidence="3">Uncharacterized protein</fullName>
    </submittedName>
</protein>
<dbReference type="Proteomes" id="UP000197156">
    <property type="component" value="Chromosome"/>
</dbReference>
<evidence type="ECO:0000313" key="3">
    <source>
        <dbReference type="EMBL" id="ASI98897.1"/>
    </source>
</evidence>
<sequence length="213" mass="24498">MGRDAVLDEIDRRIKRLQAEIDIAEERLRYLEEVGSPSRYNVIRRDDYSLYYLVLMGIWILLGFLSLIAVGHRLPYSFNLPVLPYLLVTLVVIVLSVAYYWLGRRAEPKTPMDELEERERLARLVLSRFYKPLREAVEKDDREAMEALAEELLNDSLLAGAVERMGEGDPKVMAYSLYLYTRFRPELEGEVREALSSLGNGPMRALLSGLIEG</sequence>
<dbReference type="AlphaFoldDB" id="A0A218P1V6"/>
<dbReference type="GeneID" id="33324020"/>
<feature type="coiled-coil region" evidence="1">
    <location>
        <begin position="7"/>
        <end position="34"/>
    </location>
</feature>
<dbReference type="EMBL" id="CP014854">
    <property type="protein sequence ID" value="ASI98897.1"/>
    <property type="molecule type" value="Genomic_DNA"/>
</dbReference>
<keyword evidence="2" id="KW-1133">Transmembrane helix</keyword>
<keyword evidence="2" id="KW-0472">Membrane</keyword>
<keyword evidence="1" id="KW-0175">Coiled coil</keyword>
<keyword evidence="2" id="KW-0812">Transmembrane</keyword>
<name>A0A218P1V6_THECE</name>
<organism evidence="3 4">
    <name type="scientific">Thermococcus celer Vu 13 = JCM 8558</name>
    <dbReference type="NCBI Taxonomy" id="1293037"/>
    <lineage>
        <taxon>Archaea</taxon>
        <taxon>Methanobacteriati</taxon>
        <taxon>Methanobacteriota</taxon>
        <taxon>Thermococci</taxon>
        <taxon>Thermococcales</taxon>
        <taxon>Thermococcaceae</taxon>
        <taxon>Thermococcus</taxon>
    </lineage>
</organism>
<evidence type="ECO:0000256" key="1">
    <source>
        <dbReference type="SAM" id="Coils"/>
    </source>
</evidence>
<proteinExistence type="predicted"/>
<evidence type="ECO:0000256" key="2">
    <source>
        <dbReference type="SAM" id="Phobius"/>
    </source>
</evidence>